<name>A0A482XNY5_LAOST</name>
<feature type="region of interest" description="Disordered" evidence="1">
    <location>
        <begin position="302"/>
        <end position="351"/>
    </location>
</feature>
<feature type="region of interest" description="Disordered" evidence="1">
    <location>
        <begin position="22"/>
        <end position="71"/>
    </location>
</feature>
<dbReference type="InParanoid" id="A0A482XNY5"/>
<feature type="compositionally biased region" description="Basic and acidic residues" evidence="1">
    <location>
        <begin position="1020"/>
        <end position="1037"/>
    </location>
</feature>
<comment type="caution">
    <text evidence="2">The sequence shown here is derived from an EMBL/GenBank/DDBJ whole genome shotgun (WGS) entry which is preliminary data.</text>
</comment>
<feature type="compositionally biased region" description="Pro residues" evidence="1">
    <location>
        <begin position="790"/>
        <end position="802"/>
    </location>
</feature>
<dbReference type="AlphaFoldDB" id="A0A482XNY5"/>
<dbReference type="Proteomes" id="UP000291343">
    <property type="component" value="Unassembled WGS sequence"/>
</dbReference>
<feature type="compositionally biased region" description="Polar residues" evidence="1">
    <location>
        <begin position="659"/>
        <end position="686"/>
    </location>
</feature>
<dbReference type="STRING" id="195883.A0A482XNY5"/>
<organism evidence="2 3">
    <name type="scientific">Laodelphax striatellus</name>
    <name type="common">Small brown planthopper</name>
    <name type="synonym">Delphax striatella</name>
    <dbReference type="NCBI Taxonomy" id="195883"/>
    <lineage>
        <taxon>Eukaryota</taxon>
        <taxon>Metazoa</taxon>
        <taxon>Ecdysozoa</taxon>
        <taxon>Arthropoda</taxon>
        <taxon>Hexapoda</taxon>
        <taxon>Insecta</taxon>
        <taxon>Pterygota</taxon>
        <taxon>Neoptera</taxon>
        <taxon>Paraneoptera</taxon>
        <taxon>Hemiptera</taxon>
        <taxon>Auchenorrhyncha</taxon>
        <taxon>Fulgoroidea</taxon>
        <taxon>Delphacidae</taxon>
        <taxon>Criomorphinae</taxon>
        <taxon>Laodelphax</taxon>
    </lineage>
</organism>
<keyword evidence="3" id="KW-1185">Reference proteome</keyword>
<dbReference type="EMBL" id="QKKF02003029">
    <property type="protein sequence ID" value="RZF47865.1"/>
    <property type="molecule type" value="Genomic_DNA"/>
</dbReference>
<dbReference type="OrthoDB" id="10040649at2759"/>
<feature type="region of interest" description="Disordered" evidence="1">
    <location>
        <begin position="655"/>
        <end position="828"/>
    </location>
</feature>
<feature type="compositionally biased region" description="Polar residues" evidence="1">
    <location>
        <begin position="815"/>
        <end position="828"/>
    </location>
</feature>
<accession>A0A482XNY5</accession>
<feature type="compositionally biased region" description="Low complexity" evidence="1">
    <location>
        <begin position="62"/>
        <end position="71"/>
    </location>
</feature>
<evidence type="ECO:0000313" key="2">
    <source>
        <dbReference type="EMBL" id="RZF47865.1"/>
    </source>
</evidence>
<proteinExistence type="predicted"/>
<gene>
    <name evidence="2" type="ORF">LSTR_LSTR015529</name>
</gene>
<evidence type="ECO:0000256" key="1">
    <source>
        <dbReference type="SAM" id="MobiDB-lite"/>
    </source>
</evidence>
<sequence length="1046" mass="116405">MIISIIMFTTNDHQQQMYNNNDHQQHNVHNNNDHQHHNVHSNNGHQHHNTHGNNDHQHHNIHGNNGHQQHNIHINDNHQYQNGINGNNQHSVQVQINQEFEQHHQNLNNVLPNFRPNSDHLNVHNYEQNLAPHLKPPALRDSEQYNYPVHIPQQHQSAKHNSPPSIPDFRPTTVLSNIQTLQLGTPGTNGGNRYDNPTLHDQILLPENHIVEHSTVNPLLVNIQPSQVANVIIPHGGSTALIYSGEPEKHSQKGEIFNDPSPYPDKEGLVGIDSFSTLSPSNPTEGSANSARLPSNAIRMDVPVSPFGNQRPRPQKRPPTKDIPNIFPNRRPHPNSGLVVNPHKPHRPQSEAYPVYESTGLEYMSPPPPPKPSVFNNFNQNLGEQLHINSNRPQIDEDFVYGGNDSEETEGGEIIQESNSRPLRPGQVHAEIANTASTSMPIDSVDDKESNDQIINNNKHNFNKIYSTLPTRNTFESIDQEIPSDFIADNIPEPTSSSDGEGIKISVVNSKPMQLENVPINEENNQPPIIKGRPGINHYNDGSGINSFGDSSQATVAIGKPTSLLPQEGGVGVHSSILAVEDTKEPSNNAVIPTHATNNQQDFIESLFSNHKNEQESFDSQKVNSGKPVTNYIPTIPAPFDDTLPTMNMDEKPPPLTFNAHNTQQNYNNLPNVNPTFDLETQSNTPRPFGAQKPEPTPFDRNSASQDESVMGLSPPPPVSTQFTKQEDTSRRPILNLGVPQRRPHPSRLKPRPSPSSPPYKFEIPRPIQQKRPESNPPKPTKASDSTILSPPPPPPQQPPTPTDVLSPPKPDKTYYNNNSPSHQQGDKVNSFWYTSTTQKPLNSTYDSINPILAGILTVEENSQRPEVITADTKVVMNNAIKGHHHNKPSNGVKVGEKPAFQTVVIGKPVDNVPSQNVVIAPTNVQQPDLITEWEEGNLEGSEYVSEDHPNKVTPIYQKSSESSVVINTGATTIFGNLFTKPSFTTKVIKPTKVTHSIISMVIEPDYIDAMDDVNLQPKDRNRIKNQERQPGSERENSILQKFYPQ</sequence>
<reference evidence="2 3" key="1">
    <citation type="journal article" date="2017" name="Gigascience">
        <title>Genome sequence of the small brown planthopper, Laodelphax striatellus.</title>
        <authorList>
            <person name="Zhu J."/>
            <person name="Jiang F."/>
            <person name="Wang X."/>
            <person name="Yang P."/>
            <person name="Bao Y."/>
            <person name="Zhao W."/>
            <person name="Wang W."/>
            <person name="Lu H."/>
            <person name="Wang Q."/>
            <person name="Cui N."/>
            <person name="Li J."/>
            <person name="Chen X."/>
            <person name="Luo L."/>
            <person name="Yu J."/>
            <person name="Kang L."/>
            <person name="Cui F."/>
        </authorList>
    </citation>
    <scope>NUCLEOTIDE SEQUENCE [LARGE SCALE GENOMIC DNA]</scope>
    <source>
        <strain evidence="2">Lst14</strain>
    </source>
</reference>
<evidence type="ECO:0000313" key="3">
    <source>
        <dbReference type="Proteomes" id="UP000291343"/>
    </source>
</evidence>
<protein>
    <submittedName>
        <fullName evidence="2">Uncharacterized protein</fullName>
    </submittedName>
</protein>
<feature type="compositionally biased region" description="Basic residues" evidence="1">
    <location>
        <begin position="742"/>
        <end position="751"/>
    </location>
</feature>
<feature type="region of interest" description="Disordered" evidence="1">
    <location>
        <begin position="1020"/>
        <end position="1046"/>
    </location>
</feature>